<evidence type="ECO:0000313" key="3">
    <source>
        <dbReference type="EMBL" id="KAK4207747.1"/>
    </source>
</evidence>
<gene>
    <name evidence="3" type="ORF">QBC37DRAFT_392542</name>
</gene>
<dbReference type="EMBL" id="MU858276">
    <property type="protein sequence ID" value="KAK4207747.1"/>
    <property type="molecule type" value="Genomic_DNA"/>
</dbReference>
<keyword evidence="2" id="KW-0732">Signal</keyword>
<evidence type="ECO:0000313" key="4">
    <source>
        <dbReference type="Proteomes" id="UP001301769"/>
    </source>
</evidence>
<reference evidence="3" key="1">
    <citation type="journal article" date="2023" name="Mol. Phylogenet. Evol.">
        <title>Genome-scale phylogeny and comparative genomics of the fungal order Sordariales.</title>
        <authorList>
            <person name="Hensen N."/>
            <person name="Bonometti L."/>
            <person name="Westerberg I."/>
            <person name="Brannstrom I.O."/>
            <person name="Guillou S."/>
            <person name="Cros-Aarteil S."/>
            <person name="Calhoun S."/>
            <person name="Haridas S."/>
            <person name="Kuo A."/>
            <person name="Mondo S."/>
            <person name="Pangilinan J."/>
            <person name="Riley R."/>
            <person name="LaButti K."/>
            <person name="Andreopoulos B."/>
            <person name="Lipzen A."/>
            <person name="Chen C."/>
            <person name="Yan M."/>
            <person name="Daum C."/>
            <person name="Ng V."/>
            <person name="Clum A."/>
            <person name="Steindorff A."/>
            <person name="Ohm R.A."/>
            <person name="Martin F."/>
            <person name="Silar P."/>
            <person name="Natvig D.O."/>
            <person name="Lalanne C."/>
            <person name="Gautier V."/>
            <person name="Ament-Velasquez S.L."/>
            <person name="Kruys A."/>
            <person name="Hutchinson M.I."/>
            <person name="Powell A.J."/>
            <person name="Barry K."/>
            <person name="Miller A.N."/>
            <person name="Grigoriev I.V."/>
            <person name="Debuchy R."/>
            <person name="Gladieux P."/>
            <person name="Hiltunen Thoren M."/>
            <person name="Johannesson H."/>
        </authorList>
    </citation>
    <scope>NUCLEOTIDE SEQUENCE</scope>
    <source>
        <strain evidence="3">PSN293</strain>
    </source>
</reference>
<name>A0AAN6Y1R4_9PEZI</name>
<feature type="signal peptide" evidence="2">
    <location>
        <begin position="1"/>
        <end position="20"/>
    </location>
</feature>
<evidence type="ECO:0000256" key="2">
    <source>
        <dbReference type="SAM" id="SignalP"/>
    </source>
</evidence>
<protein>
    <submittedName>
        <fullName evidence="3">Uncharacterized protein</fullName>
    </submittedName>
</protein>
<dbReference type="AlphaFoldDB" id="A0AAN6Y1R4"/>
<reference evidence="3" key="2">
    <citation type="submission" date="2023-05" db="EMBL/GenBank/DDBJ databases">
        <authorList>
            <consortium name="Lawrence Berkeley National Laboratory"/>
            <person name="Steindorff A."/>
            <person name="Hensen N."/>
            <person name="Bonometti L."/>
            <person name="Westerberg I."/>
            <person name="Brannstrom I.O."/>
            <person name="Guillou S."/>
            <person name="Cros-Aarteil S."/>
            <person name="Calhoun S."/>
            <person name="Haridas S."/>
            <person name="Kuo A."/>
            <person name="Mondo S."/>
            <person name="Pangilinan J."/>
            <person name="Riley R."/>
            <person name="Labutti K."/>
            <person name="Andreopoulos B."/>
            <person name="Lipzen A."/>
            <person name="Chen C."/>
            <person name="Yanf M."/>
            <person name="Daum C."/>
            <person name="Ng V."/>
            <person name="Clum A."/>
            <person name="Ohm R."/>
            <person name="Martin F."/>
            <person name="Silar P."/>
            <person name="Natvig D."/>
            <person name="Lalanne C."/>
            <person name="Gautier V."/>
            <person name="Ament-Velasquez S.L."/>
            <person name="Kruys A."/>
            <person name="Hutchinson M.I."/>
            <person name="Powell A.J."/>
            <person name="Barry K."/>
            <person name="Miller A.N."/>
            <person name="Grigoriev I.V."/>
            <person name="Debuchy R."/>
            <person name="Gladieux P."/>
            <person name="Thoren M.H."/>
            <person name="Johannesson H."/>
        </authorList>
    </citation>
    <scope>NUCLEOTIDE SEQUENCE</scope>
    <source>
        <strain evidence="3">PSN293</strain>
    </source>
</reference>
<keyword evidence="4" id="KW-1185">Reference proteome</keyword>
<feature type="chain" id="PRO_5042967423" evidence="2">
    <location>
        <begin position="21"/>
        <end position="291"/>
    </location>
</feature>
<accession>A0AAN6Y1R4</accession>
<proteinExistence type="predicted"/>
<feature type="region of interest" description="Disordered" evidence="1">
    <location>
        <begin position="141"/>
        <end position="174"/>
    </location>
</feature>
<organism evidence="3 4">
    <name type="scientific">Rhypophila decipiens</name>
    <dbReference type="NCBI Taxonomy" id="261697"/>
    <lineage>
        <taxon>Eukaryota</taxon>
        <taxon>Fungi</taxon>
        <taxon>Dikarya</taxon>
        <taxon>Ascomycota</taxon>
        <taxon>Pezizomycotina</taxon>
        <taxon>Sordariomycetes</taxon>
        <taxon>Sordariomycetidae</taxon>
        <taxon>Sordariales</taxon>
        <taxon>Naviculisporaceae</taxon>
        <taxon>Rhypophila</taxon>
    </lineage>
</organism>
<dbReference type="Proteomes" id="UP001301769">
    <property type="component" value="Unassembled WGS sequence"/>
</dbReference>
<comment type="caution">
    <text evidence="3">The sequence shown here is derived from an EMBL/GenBank/DDBJ whole genome shotgun (WGS) entry which is preliminary data.</text>
</comment>
<sequence>MQILSPPLLALSVLPAMVLAGPERSYCGGQGALPNKDDCMAAINKISDSESYTGSRTFEAGDCTVEYKSLMLSTTPPPIQGSVLKAHALDIVTDGCQASGWGNSGGNVTVRKCFVCMFGQCAVCNAPRTRDAPLHPVVLPDSEYVSPRSDDDTLASKKRSRHVGSHATKPILTARQTPEPGVECKFSLGPVDIGDCQGLADSLKGKTLALPYIGGNEDCDLAIFGHVQGLAVNGDTVAERINHDSELCKAARDPVLGSIVDTSQEIPLAGYTIWFGNLCGQFSFGMANCVP</sequence>
<evidence type="ECO:0000256" key="1">
    <source>
        <dbReference type="SAM" id="MobiDB-lite"/>
    </source>
</evidence>